<dbReference type="GO" id="GO:0017038">
    <property type="term" value="P:protein import"/>
    <property type="evidence" value="ECO:0007669"/>
    <property type="project" value="TreeGrafter"/>
</dbReference>
<dbReference type="PANTHER" id="PTHR30625">
    <property type="entry name" value="PROTEIN TOLQ"/>
    <property type="match status" value="1"/>
</dbReference>
<protein>
    <submittedName>
        <fullName evidence="11">Flagellar motor protein MotA</fullName>
    </submittedName>
</protein>
<dbReference type="Proteomes" id="UP000503640">
    <property type="component" value="Unassembled WGS sequence"/>
</dbReference>
<keyword evidence="5 8" id="KW-0653">Protein transport</keyword>
<evidence type="ECO:0000259" key="10">
    <source>
        <dbReference type="Pfam" id="PF01618"/>
    </source>
</evidence>
<feature type="transmembrane region" description="Helical" evidence="9">
    <location>
        <begin position="20"/>
        <end position="42"/>
    </location>
</feature>
<evidence type="ECO:0000256" key="2">
    <source>
        <dbReference type="ARBA" id="ARBA00022448"/>
    </source>
</evidence>
<keyword evidence="11" id="KW-0966">Cell projection</keyword>
<comment type="caution">
    <text evidence="11">The sequence shown here is derived from an EMBL/GenBank/DDBJ whole genome shotgun (WGS) entry which is preliminary data.</text>
</comment>
<evidence type="ECO:0000256" key="7">
    <source>
        <dbReference type="ARBA" id="ARBA00023136"/>
    </source>
</evidence>
<feature type="domain" description="MotA/TolQ/ExbB proton channel" evidence="10">
    <location>
        <begin position="77"/>
        <end position="197"/>
    </location>
</feature>
<keyword evidence="11" id="KW-0282">Flagellum</keyword>
<evidence type="ECO:0000256" key="5">
    <source>
        <dbReference type="ARBA" id="ARBA00022927"/>
    </source>
</evidence>
<proteinExistence type="inferred from homology"/>
<evidence type="ECO:0000256" key="8">
    <source>
        <dbReference type="RuleBase" id="RU004057"/>
    </source>
</evidence>
<name>A0A7I9VNE7_9BACT</name>
<evidence type="ECO:0000256" key="6">
    <source>
        <dbReference type="ARBA" id="ARBA00022989"/>
    </source>
</evidence>
<feature type="transmembrane region" description="Helical" evidence="9">
    <location>
        <begin position="159"/>
        <end position="182"/>
    </location>
</feature>
<dbReference type="EMBL" id="BJTG01000005">
    <property type="protein sequence ID" value="GEJ57640.1"/>
    <property type="molecule type" value="Genomic_DNA"/>
</dbReference>
<dbReference type="RefSeq" id="WP_176065401.1">
    <property type="nucleotide sequence ID" value="NZ_BJTG01000005.1"/>
</dbReference>
<keyword evidence="12" id="KW-1185">Reference proteome</keyword>
<keyword evidence="6 9" id="KW-1133">Transmembrane helix</keyword>
<dbReference type="InterPro" id="IPR050790">
    <property type="entry name" value="ExbB/TolQ_transport"/>
</dbReference>
<sequence>MGNFFGSVFESFEKGGWGMYPISVALIFALAIVAERVFVLYFQSSVDKEAFLRGLKKHIYAGDLDKAISYCAGQKKTPLVSVIKAGLINVPKGEEDVQAAMDEATLRESPKIERRTGYLAMISNVATLLGLLGTISGLIRCFGAVANANPADKATILSQGISEAMFCTAFGLGTAIPALVLYSVLQGRTQRMVDEINESAVGVLNLIVANKDKMKLPAARAVAEAPVEETVE</sequence>
<evidence type="ECO:0000256" key="1">
    <source>
        <dbReference type="ARBA" id="ARBA00004651"/>
    </source>
</evidence>
<feature type="transmembrane region" description="Helical" evidence="9">
    <location>
        <begin position="117"/>
        <end position="139"/>
    </location>
</feature>
<keyword evidence="7 9" id="KW-0472">Membrane</keyword>
<comment type="similarity">
    <text evidence="8">Belongs to the exbB/tolQ family.</text>
</comment>
<dbReference type="PANTHER" id="PTHR30625:SF15">
    <property type="entry name" value="BIOPOLYMER TRANSPORT PROTEIN EXBB"/>
    <property type="match status" value="1"/>
</dbReference>
<accession>A0A7I9VNE7</accession>
<keyword evidence="3" id="KW-1003">Cell membrane</keyword>
<evidence type="ECO:0000256" key="3">
    <source>
        <dbReference type="ARBA" id="ARBA00022475"/>
    </source>
</evidence>
<evidence type="ECO:0000313" key="11">
    <source>
        <dbReference type="EMBL" id="GEJ57640.1"/>
    </source>
</evidence>
<keyword evidence="4 9" id="KW-0812">Transmembrane</keyword>
<evidence type="ECO:0000256" key="4">
    <source>
        <dbReference type="ARBA" id="ARBA00022692"/>
    </source>
</evidence>
<organism evidence="11 12">
    <name type="scientific">Anaeromyxobacter diazotrophicus</name>
    <dbReference type="NCBI Taxonomy" id="2590199"/>
    <lineage>
        <taxon>Bacteria</taxon>
        <taxon>Pseudomonadati</taxon>
        <taxon>Myxococcota</taxon>
        <taxon>Myxococcia</taxon>
        <taxon>Myxococcales</taxon>
        <taxon>Cystobacterineae</taxon>
        <taxon>Anaeromyxobacteraceae</taxon>
        <taxon>Anaeromyxobacter</taxon>
    </lineage>
</organism>
<gene>
    <name evidence="11" type="ORF">AMYX_23810</name>
</gene>
<reference evidence="12" key="1">
    <citation type="journal article" date="2020" name="Appl. Environ. Microbiol.">
        <title>Diazotrophic Anaeromyxobacter Isolates from Soils.</title>
        <authorList>
            <person name="Masuda Y."/>
            <person name="Yamanaka H."/>
            <person name="Xu Z.X."/>
            <person name="Shiratori Y."/>
            <person name="Aono T."/>
            <person name="Amachi S."/>
            <person name="Senoo K."/>
            <person name="Itoh H."/>
        </authorList>
    </citation>
    <scope>NUCLEOTIDE SEQUENCE [LARGE SCALE GENOMIC DNA]</scope>
    <source>
        <strain evidence="12">R267</strain>
    </source>
</reference>
<comment type="subcellular location">
    <subcellularLocation>
        <location evidence="1">Cell membrane</location>
        <topology evidence="1">Multi-pass membrane protein</topology>
    </subcellularLocation>
    <subcellularLocation>
        <location evidence="8">Membrane</location>
        <topology evidence="8">Multi-pass membrane protein</topology>
    </subcellularLocation>
</comment>
<dbReference type="AlphaFoldDB" id="A0A7I9VNE7"/>
<evidence type="ECO:0000256" key="9">
    <source>
        <dbReference type="SAM" id="Phobius"/>
    </source>
</evidence>
<dbReference type="InterPro" id="IPR002898">
    <property type="entry name" value="MotA_ExbB_proton_chnl"/>
</dbReference>
<dbReference type="GO" id="GO:0005886">
    <property type="term" value="C:plasma membrane"/>
    <property type="evidence" value="ECO:0007669"/>
    <property type="project" value="UniProtKB-SubCell"/>
</dbReference>
<keyword evidence="2 8" id="KW-0813">Transport</keyword>
<keyword evidence="11" id="KW-0969">Cilium</keyword>
<evidence type="ECO:0000313" key="12">
    <source>
        <dbReference type="Proteomes" id="UP000503640"/>
    </source>
</evidence>
<dbReference type="Pfam" id="PF01618">
    <property type="entry name" value="MotA_ExbB"/>
    <property type="match status" value="1"/>
</dbReference>